<evidence type="ECO:0000256" key="7">
    <source>
        <dbReference type="ARBA" id="ARBA00023295"/>
    </source>
</evidence>
<evidence type="ECO:0000256" key="6">
    <source>
        <dbReference type="ARBA" id="ARBA00023157"/>
    </source>
</evidence>
<dbReference type="CDD" id="cd14792">
    <property type="entry name" value="GH27"/>
    <property type="match status" value="1"/>
</dbReference>
<keyword evidence="6 8" id="KW-1015">Disulfide bond</keyword>
<evidence type="ECO:0000313" key="10">
    <source>
        <dbReference type="EMBL" id="KMZ72810.1"/>
    </source>
</evidence>
<dbReference type="Pfam" id="PF16499">
    <property type="entry name" value="Melibiase_2"/>
    <property type="match status" value="1"/>
</dbReference>
<dbReference type="InterPro" id="IPR013785">
    <property type="entry name" value="Aldolase_TIM"/>
</dbReference>
<dbReference type="PRINTS" id="PR00740">
    <property type="entry name" value="GLHYDRLASE27"/>
</dbReference>
<accession>A0A0K9PX54</accession>
<comment type="catalytic activity">
    <reaction evidence="1 8">
        <text>Hydrolysis of terminal, non-reducing alpha-D-galactose residues in alpha-D-galactosides, including galactose oligosaccharides, galactomannans and galactolipids.</text>
        <dbReference type="EC" id="3.2.1.22"/>
    </reaction>
</comment>
<dbReference type="OMA" id="NIIDWFF"/>
<keyword evidence="4" id="KW-0732">Signal</keyword>
<comment type="caution">
    <text evidence="10">The sequence shown here is derived from an EMBL/GenBank/DDBJ whole genome shotgun (WGS) entry which is preliminary data.</text>
</comment>
<keyword evidence="11" id="KW-1185">Reference proteome</keyword>
<comment type="similarity">
    <text evidence="2 8">Belongs to the glycosyl hydrolase 27 family.</text>
</comment>
<dbReference type="Pfam" id="PF17801">
    <property type="entry name" value="Melibiase_C"/>
    <property type="match status" value="1"/>
</dbReference>
<reference evidence="11" key="1">
    <citation type="journal article" date="2016" name="Nature">
        <title>The genome of the seagrass Zostera marina reveals angiosperm adaptation to the sea.</title>
        <authorList>
            <person name="Olsen J.L."/>
            <person name="Rouze P."/>
            <person name="Verhelst B."/>
            <person name="Lin Y.-C."/>
            <person name="Bayer T."/>
            <person name="Collen J."/>
            <person name="Dattolo E."/>
            <person name="De Paoli E."/>
            <person name="Dittami S."/>
            <person name="Maumus F."/>
            <person name="Michel G."/>
            <person name="Kersting A."/>
            <person name="Lauritano C."/>
            <person name="Lohaus R."/>
            <person name="Toepel M."/>
            <person name="Tonon T."/>
            <person name="Vanneste K."/>
            <person name="Amirebrahimi M."/>
            <person name="Brakel J."/>
            <person name="Bostroem C."/>
            <person name="Chovatia M."/>
            <person name="Grimwood J."/>
            <person name="Jenkins J.W."/>
            <person name="Jueterbock A."/>
            <person name="Mraz A."/>
            <person name="Stam W.T."/>
            <person name="Tice H."/>
            <person name="Bornberg-Bauer E."/>
            <person name="Green P.J."/>
            <person name="Pearson G.A."/>
            <person name="Procaccini G."/>
            <person name="Duarte C.M."/>
            <person name="Schmutz J."/>
            <person name="Reusch T.B.H."/>
            <person name="Van de Peer Y."/>
        </authorList>
    </citation>
    <scope>NUCLEOTIDE SEQUENCE [LARGE SCALE GENOMIC DNA]</scope>
    <source>
        <strain evidence="11">cv. Finnish</strain>
    </source>
</reference>
<name>A0A0K9PX54_ZOSMR</name>
<evidence type="ECO:0000256" key="1">
    <source>
        <dbReference type="ARBA" id="ARBA00001255"/>
    </source>
</evidence>
<dbReference type="Proteomes" id="UP000036987">
    <property type="component" value="Unassembled WGS sequence"/>
</dbReference>
<sequence>MGSGLRSTTAVAVLAVILGIFLFSLSAAAPSWRRRRVRSQAERSNNRLGMTPPMGWNSWNHFQCNINEQVIKETADFVASSRLSSLGYNYINIDDCWAEMNRDSKGNLVANAVTFPSGIKSLADYVHSKGLRIGIYGDAGTKTCSLKMPGSHGYEEQDAKKYAAWGIDYLKYDNCNNNEIGPKERYSKMSKALLASGRKIFYSLCEWGQDDPATWAFKIGNSWRTTGDIKDEWESVVSLADQNNKWAKYARPGGWNDPDMLEVGNGGMTNEEYRSHFSLWALMKAPLLIGCDVRSMSNMTLEILSNTEVIAVNQDELGVQGKKVKSKGGLEVWAGPIKGKKVVVLLWNRGVFQASITAHWSDIGLQSSTIVKVRDLWKHYTIPNVKGELTAAVDSHACKMYVLTPQKQ</sequence>
<organism evidence="10 11">
    <name type="scientific">Zostera marina</name>
    <name type="common">Eelgrass</name>
    <dbReference type="NCBI Taxonomy" id="29655"/>
    <lineage>
        <taxon>Eukaryota</taxon>
        <taxon>Viridiplantae</taxon>
        <taxon>Streptophyta</taxon>
        <taxon>Embryophyta</taxon>
        <taxon>Tracheophyta</taxon>
        <taxon>Spermatophyta</taxon>
        <taxon>Magnoliopsida</taxon>
        <taxon>Liliopsida</taxon>
        <taxon>Zosteraceae</taxon>
        <taxon>Zostera</taxon>
    </lineage>
</organism>
<dbReference type="OrthoDB" id="5795902at2759"/>
<evidence type="ECO:0000313" key="11">
    <source>
        <dbReference type="Proteomes" id="UP000036987"/>
    </source>
</evidence>
<evidence type="ECO:0000256" key="8">
    <source>
        <dbReference type="RuleBase" id="RU361168"/>
    </source>
</evidence>
<dbReference type="PROSITE" id="PS00512">
    <property type="entry name" value="ALPHA_GALACTOSIDASE"/>
    <property type="match status" value="1"/>
</dbReference>
<dbReference type="EMBL" id="LFYR01000620">
    <property type="protein sequence ID" value="KMZ72810.1"/>
    <property type="molecule type" value="Genomic_DNA"/>
</dbReference>
<dbReference type="STRING" id="29655.A0A0K9PX54"/>
<dbReference type="FunFam" id="3.20.20.70:FF:000093">
    <property type="entry name" value="Alpha-galactosidase"/>
    <property type="match status" value="1"/>
</dbReference>
<dbReference type="GO" id="GO:0009505">
    <property type="term" value="C:plant-type cell wall"/>
    <property type="evidence" value="ECO:0000318"/>
    <property type="project" value="GO_Central"/>
</dbReference>
<dbReference type="InterPro" id="IPR041233">
    <property type="entry name" value="Melibiase_C"/>
</dbReference>
<keyword evidence="7 8" id="KW-0326">Glycosidase</keyword>
<dbReference type="PANTHER" id="PTHR11452:SF33">
    <property type="entry name" value="ALPHA-GALACTOSIDASE 2"/>
    <property type="match status" value="1"/>
</dbReference>
<dbReference type="Gene3D" id="3.20.20.70">
    <property type="entry name" value="Aldolase class I"/>
    <property type="match status" value="1"/>
</dbReference>
<evidence type="ECO:0000259" key="9">
    <source>
        <dbReference type="Pfam" id="PF17801"/>
    </source>
</evidence>
<dbReference type="FunFam" id="2.60.40.1180:FF:000008">
    <property type="entry name" value="Alpha-galactosidase"/>
    <property type="match status" value="1"/>
</dbReference>
<dbReference type="SUPFAM" id="SSF51011">
    <property type="entry name" value="Glycosyl hydrolase domain"/>
    <property type="match status" value="1"/>
</dbReference>
<dbReference type="InterPro" id="IPR013780">
    <property type="entry name" value="Glyco_hydro_b"/>
</dbReference>
<dbReference type="Gene3D" id="2.60.40.1180">
    <property type="entry name" value="Golgi alpha-mannosidase II"/>
    <property type="match status" value="1"/>
</dbReference>
<evidence type="ECO:0000256" key="5">
    <source>
        <dbReference type="ARBA" id="ARBA00022801"/>
    </source>
</evidence>
<dbReference type="InterPro" id="IPR000111">
    <property type="entry name" value="Glyco_hydro_27/36_CS"/>
</dbReference>
<protein>
    <recommendedName>
        <fullName evidence="3 8">Alpha-galactosidase</fullName>
        <ecNumber evidence="3 8">3.2.1.22</ecNumber>
    </recommendedName>
    <alternativeName>
        <fullName evidence="8">Melibiase</fullName>
    </alternativeName>
</protein>
<dbReference type="InterPro" id="IPR002241">
    <property type="entry name" value="Glyco_hydro_27"/>
</dbReference>
<dbReference type="InterPro" id="IPR017853">
    <property type="entry name" value="GH"/>
</dbReference>
<dbReference type="GO" id="GO:0004557">
    <property type="term" value="F:alpha-galactosidase activity"/>
    <property type="evidence" value="ECO:0007669"/>
    <property type="project" value="UniProtKB-EC"/>
</dbReference>
<dbReference type="SUPFAM" id="SSF51445">
    <property type="entry name" value="(Trans)glycosidases"/>
    <property type="match status" value="1"/>
</dbReference>
<gene>
    <name evidence="10" type="ORF">ZOSMA_15G01490</name>
</gene>
<dbReference type="AlphaFoldDB" id="A0A0K9PX54"/>
<keyword evidence="5 8" id="KW-0378">Hydrolase</keyword>
<dbReference type="PANTHER" id="PTHR11452">
    <property type="entry name" value="ALPHA-GALACTOSIDASE/ALPHA-N-ACETYLGALACTOSAMINIDASE"/>
    <property type="match status" value="1"/>
</dbReference>
<dbReference type="GO" id="GO:0005975">
    <property type="term" value="P:carbohydrate metabolic process"/>
    <property type="evidence" value="ECO:0007669"/>
    <property type="project" value="InterPro"/>
</dbReference>
<proteinExistence type="inferred from homology"/>
<evidence type="ECO:0000256" key="2">
    <source>
        <dbReference type="ARBA" id="ARBA00009743"/>
    </source>
</evidence>
<feature type="domain" description="Alpha galactosidase C-terminal" evidence="9">
    <location>
        <begin position="328"/>
        <end position="403"/>
    </location>
</feature>
<evidence type="ECO:0000256" key="3">
    <source>
        <dbReference type="ARBA" id="ARBA00012755"/>
    </source>
</evidence>
<dbReference type="EC" id="3.2.1.22" evidence="3 8"/>
<evidence type="ECO:0000256" key="4">
    <source>
        <dbReference type="ARBA" id="ARBA00022729"/>
    </source>
</evidence>